<keyword evidence="4 9" id="KW-0479">Metal-binding</keyword>
<dbReference type="SUPFAM" id="SSF46626">
    <property type="entry name" value="Cytochrome c"/>
    <property type="match status" value="2"/>
</dbReference>
<feature type="chain" id="PRO_5043772823" evidence="11">
    <location>
        <begin position="26"/>
        <end position="231"/>
    </location>
</feature>
<evidence type="ECO:0000256" key="8">
    <source>
        <dbReference type="PIRSR" id="PIRSR000005-1"/>
    </source>
</evidence>
<comment type="PTM">
    <text evidence="8">Binds 2 heme c groups covalently per subunit.</text>
</comment>
<keyword evidence="5" id="KW-0574">Periplasm</keyword>
<dbReference type="PANTHER" id="PTHR33751:SF9">
    <property type="entry name" value="CYTOCHROME C4"/>
    <property type="match status" value="1"/>
</dbReference>
<dbReference type="PANTHER" id="PTHR33751">
    <property type="entry name" value="CBB3-TYPE CYTOCHROME C OXIDASE SUBUNIT FIXP"/>
    <property type="match status" value="1"/>
</dbReference>
<keyword evidence="2" id="KW-0813">Transport</keyword>
<evidence type="ECO:0000256" key="11">
    <source>
        <dbReference type="SAM" id="SignalP"/>
    </source>
</evidence>
<feature type="domain" description="Cytochrome c" evidence="12">
    <location>
        <begin position="31"/>
        <end position="118"/>
    </location>
</feature>
<keyword evidence="3 8" id="KW-0349">Heme</keyword>
<dbReference type="RefSeq" id="WP_406854541.1">
    <property type="nucleotide sequence ID" value="NZ_CP157484.1"/>
</dbReference>
<proteinExistence type="predicted"/>
<dbReference type="InterPro" id="IPR050597">
    <property type="entry name" value="Cytochrome_c_Oxidase_Subunit"/>
</dbReference>
<organism evidence="13">
    <name type="scientific">Alsobacter sp. KACC 23698</name>
    <dbReference type="NCBI Taxonomy" id="3149229"/>
    <lineage>
        <taxon>Bacteria</taxon>
        <taxon>Pseudomonadati</taxon>
        <taxon>Pseudomonadota</taxon>
        <taxon>Alphaproteobacteria</taxon>
        <taxon>Hyphomicrobiales</taxon>
        <taxon>Alsobacteraceae</taxon>
        <taxon>Alsobacter</taxon>
    </lineage>
</organism>
<reference evidence="13" key="1">
    <citation type="submission" date="2024-05" db="EMBL/GenBank/DDBJ databases">
        <authorList>
            <person name="Kim S."/>
            <person name="Heo J."/>
            <person name="Choi H."/>
            <person name="Choi Y."/>
            <person name="Kwon S.-W."/>
            <person name="Kim Y."/>
        </authorList>
    </citation>
    <scope>NUCLEOTIDE SEQUENCE</scope>
    <source>
        <strain evidence="13">KACC 23698</strain>
    </source>
</reference>
<feature type="binding site" description="covalent" evidence="8">
    <location>
        <position position="54"/>
    </location>
    <ligand>
        <name>heme c</name>
        <dbReference type="ChEBI" id="CHEBI:61717"/>
        <label>1</label>
    </ligand>
</feature>
<dbReference type="GO" id="GO:0020037">
    <property type="term" value="F:heme binding"/>
    <property type="evidence" value="ECO:0007669"/>
    <property type="project" value="InterPro"/>
</dbReference>
<dbReference type="Gene3D" id="1.10.760.10">
    <property type="entry name" value="Cytochrome c-like domain"/>
    <property type="match status" value="2"/>
</dbReference>
<evidence type="ECO:0000256" key="4">
    <source>
        <dbReference type="ARBA" id="ARBA00022723"/>
    </source>
</evidence>
<evidence type="ECO:0000256" key="1">
    <source>
        <dbReference type="ARBA" id="ARBA00004418"/>
    </source>
</evidence>
<evidence type="ECO:0000259" key="12">
    <source>
        <dbReference type="PROSITE" id="PS51007"/>
    </source>
</evidence>
<name>A0AAU7JC40_9HYPH</name>
<dbReference type="GO" id="GO:0005506">
    <property type="term" value="F:iron ion binding"/>
    <property type="evidence" value="ECO:0007669"/>
    <property type="project" value="InterPro"/>
</dbReference>
<dbReference type="PROSITE" id="PS51007">
    <property type="entry name" value="CYTC"/>
    <property type="match status" value="2"/>
</dbReference>
<evidence type="ECO:0000256" key="6">
    <source>
        <dbReference type="ARBA" id="ARBA00022982"/>
    </source>
</evidence>
<accession>A0AAU7JC40</accession>
<keyword evidence="7 9" id="KW-0408">Iron</keyword>
<feature type="binding site" description="axial binding residue" evidence="9">
    <location>
        <position position="202"/>
    </location>
    <ligand>
        <name>heme c</name>
        <dbReference type="ChEBI" id="CHEBI:61717"/>
        <label>2</label>
    </ligand>
    <ligandPart>
        <name>Fe</name>
        <dbReference type="ChEBI" id="CHEBI:18248"/>
    </ligandPart>
</feature>
<evidence type="ECO:0000256" key="2">
    <source>
        <dbReference type="ARBA" id="ARBA00022448"/>
    </source>
</evidence>
<feature type="region of interest" description="Disordered" evidence="10">
    <location>
        <begin position="27"/>
        <end position="70"/>
    </location>
</feature>
<feature type="binding site" description="covalent" evidence="8">
    <location>
        <position position="51"/>
    </location>
    <ligand>
        <name>heme c</name>
        <dbReference type="ChEBI" id="CHEBI:61717"/>
        <label>1</label>
    </ligand>
</feature>
<feature type="signal peptide" evidence="11">
    <location>
        <begin position="1"/>
        <end position="25"/>
    </location>
</feature>
<feature type="binding site" description="covalent" evidence="8">
    <location>
        <position position="159"/>
    </location>
    <ligand>
        <name>heme c</name>
        <dbReference type="ChEBI" id="CHEBI:61717"/>
        <label>2</label>
    </ligand>
</feature>
<dbReference type="PIRSF" id="PIRSF000005">
    <property type="entry name" value="Cytochrome_c4"/>
    <property type="match status" value="1"/>
</dbReference>
<dbReference type="EMBL" id="CP157484">
    <property type="protein sequence ID" value="XBO37714.1"/>
    <property type="molecule type" value="Genomic_DNA"/>
</dbReference>
<sequence>MSAFRLTSPLALAAAALLWAAPAWAQQSDAPDAKAGETLAAQGDPNGAAPCAQCHGQKGEGNPDGPFPRLADQSGAYLYKQLQNYADGSRPNDIMTPIAQALSDKQRRDAAAYYAGLQSPPGPARQPEEAVRTRGHRLATVGVADIGDGVIGVQACGNCHGPAGAGEPPLYPRLSGQLSAYATAQLQAFKSGARKNDVSAVMREISAKLSDQDMAAVAQYYESIRPQAAAK</sequence>
<dbReference type="InterPro" id="IPR036909">
    <property type="entry name" value="Cyt_c-like_dom_sf"/>
</dbReference>
<feature type="domain" description="Cytochrome c" evidence="12">
    <location>
        <begin position="142"/>
        <end position="225"/>
    </location>
</feature>
<keyword evidence="6" id="KW-0249">Electron transport</keyword>
<dbReference type="InterPro" id="IPR024167">
    <property type="entry name" value="Cytochrome_c4-like"/>
</dbReference>
<evidence type="ECO:0000313" key="13">
    <source>
        <dbReference type="EMBL" id="XBO37714.1"/>
    </source>
</evidence>
<feature type="binding site" description="axial binding residue" evidence="9">
    <location>
        <position position="160"/>
    </location>
    <ligand>
        <name>heme c</name>
        <dbReference type="ChEBI" id="CHEBI:61717"/>
        <label>2</label>
    </ligand>
    <ligandPart>
        <name>Fe</name>
        <dbReference type="ChEBI" id="CHEBI:18248"/>
    </ligandPart>
</feature>
<gene>
    <name evidence="13" type="ORF">ABEG18_18590</name>
</gene>
<dbReference type="InterPro" id="IPR009056">
    <property type="entry name" value="Cyt_c-like_dom"/>
</dbReference>
<evidence type="ECO:0000256" key="5">
    <source>
        <dbReference type="ARBA" id="ARBA00022764"/>
    </source>
</evidence>
<evidence type="ECO:0000256" key="10">
    <source>
        <dbReference type="SAM" id="MobiDB-lite"/>
    </source>
</evidence>
<comment type="subcellular location">
    <subcellularLocation>
        <location evidence="1">Periplasm</location>
    </subcellularLocation>
</comment>
<evidence type="ECO:0000256" key="3">
    <source>
        <dbReference type="ARBA" id="ARBA00022617"/>
    </source>
</evidence>
<feature type="binding site" description="axial binding residue" evidence="9">
    <location>
        <position position="95"/>
    </location>
    <ligand>
        <name>heme c</name>
        <dbReference type="ChEBI" id="CHEBI:61717"/>
        <label>1</label>
    </ligand>
    <ligandPart>
        <name>Fe</name>
        <dbReference type="ChEBI" id="CHEBI:18248"/>
    </ligandPart>
</feature>
<evidence type="ECO:0000256" key="7">
    <source>
        <dbReference type="ARBA" id="ARBA00023004"/>
    </source>
</evidence>
<dbReference type="AlphaFoldDB" id="A0AAU7JC40"/>
<feature type="binding site" description="covalent" evidence="8">
    <location>
        <position position="156"/>
    </location>
    <ligand>
        <name>heme c</name>
        <dbReference type="ChEBI" id="CHEBI:61717"/>
        <label>2</label>
    </ligand>
</feature>
<dbReference type="GO" id="GO:0009055">
    <property type="term" value="F:electron transfer activity"/>
    <property type="evidence" value="ECO:0007669"/>
    <property type="project" value="InterPro"/>
</dbReference>
<evidence type="ECO:0000256" key="9">
    <source>
        <dbReference type="PIRSR" id="PIRSR000005-2"/>
    </source>
</evidence>
<keyword evidence="11" id="KW-0732">Signal</keyword>
<dbReference type="GO" id="GO:0042597">
    <property type="term" value="C:periplasmic space"/>
    <property type="evidence" value="ECO:0007669"/>
    <property type="project" value="UniProtKB-SubCell"/>
</dbReference>
<protein>
    <submittedName>
        <fullName evidence="13">C-type cytochrome</fullName>
    </submittedName>
</protein>
<dbReference type="Pfam" id="PF00034">
    <property type="entry name" value="Cytochrom_C"/>
    <property type="match status" value="2"/>
</dbReference>
<feature type="binding site" description="axial binding residue" evidence="9">
    <location>
        <position position="55"/>
    </location>
    <ligand>
        <name>heme c</name>
        <dbReference type="ChEBI" id="CHEBI:61717"/>
        <label>1</label>
    </ligand>
    <ligandPart>
        <name>Fe</name>
        <dbReference type="ChEBI" id="CHEBI:18248"/>
    </ligandPart>
</feature>